<organism evidence="1 2">
    <name type="scientific">Bauhinia variegata</name>
    <name type="common">Purple orchid tree</name>
    <name type="synonym">Phanera variegata</name>
    <dbReference type="NCBI Taxonomy" id="167791"/>
    <lineage>
        <taxon>Eukaryota</taxon>
        <taxon>Viridiplantae</taxon>
        <taxon>Streptophyta</taxon>
        <taxon>Embryophyta</taxon>
        <taxon>Tracheophyta</taxon>
        <taxon>Spermatophyta</taxon>
        <taxon>Magnoliopsida</taxon>
        <taxon>eudicotyledons</taxon>
        <taxon>Gunneridae</taxon>
        <taxon>Pentapetalae</taxon>
        <taxon>rosids</taxon>
        <taxon>fabids</taxon>
        <taxon>Fabales</taxon>
        <taxon>Fabaceae</taxon>
        <taxon>Cercidoideae</taxon>
        <taxon>Cercideae</taxon>
        <taxon>Bauhiniinae</taxon>
        <taxon>Bauhinia</taxon>
    </lineage>
</organism>
<proteinExistence type="predicted"/>
<sequence>MIIHDMDKLNTIWGIQQRLAPNSFGRLEKIKIRNCLGLIHFPCYVKSIIQSLRTLTIIDCKYLEEIFNLRGVNERETHDGTSCLPVAVKQQHAINVSWLTNLMNVDVRGCDGLKYLIPTTVGKELSTLTSLTIERCPMMEVIITDDNTNQFSTDEIFDPRGVNARGTDDDTNGLPVVVKQQRVLKINVKGYYVLQVMFPNLERMSISYMDKLNTIWGMQQRLVPNSFGRLYSSMIRNCLGFVSIFPCYIISMIPSLENLTISDSKSHEEIFDLQGVNERETHDGTCSLPIAVKQQLAASVSWFPNLMHIDVKGCGRLKHLLPATVAKELSKLKSLTIERCPMMEVLIIDDNTNQSFIDKILFPNFEEFIIIDVDKLNTICHWLHYFLQLPLVLFPNLEGMIITDMAKLNTIWGLQQQIPPNSFGRLNKIKIKNCEGFSKGLPLSLLKSLNYLQVLELQSFAKSLMQLQELKIESCVGLEHIVAVDEGTDTSISFVFPKVTWLQLWDLPKLKGFYPGRFTTEWPSMS</sequence>
<accession>A0ACB9Q8D4</accession>
<dbReference type="Proteomes" id="UP000828941">
    <property type="component" value="Chromosome 1"/>
</dbReference>
<keyword evidence="2" id="KW-1185">Reference proteome</keyword>
<evidence type="ECO:0000313" key="1">
    <source>
        <dbReference type="EMBL" id="KAI4356282.1"/>
    </source>
</evidence>
<name>A0ACB9Q8D4_BAUVA</name>
<protein>
    <submittedName>
        <fullName evidence="1">Uncharacterized protein</fullName>
    </submittedName>
</protein>
<evidence type="ECO:0000313" key="2">
    <source>
        <dbReference type="Proteomes" id="UP000828941"/>
    </source>
</evidence>
<reference evidence="1 2" key="1">
    <citation type="journal article" date="2022" name="DNA Res.">
        <title>Chromosomal-level genome assembly of the orchid tree Bauhinia variegata (Leguminosae; Cercidoideae) supports the allotetraploid origin hypothesis of Bauhinia.</title>
        <authorList>
            <person name="Zhong Y."/>
            <person name="Chen Y."/>
            <person name="Zheng D."/>
            <person name="Pang J."/>
            <person name="Liu Y."/>
            <person name="Luo S."/>
            <person name="Meng S."/>
            <person name="Qian L."/>
            <person name="Wei D."/>
            <person name="Dai S."/>
            <person name="Zhou R."/>
        </authorList>
    </citation>
    <scope>NUCLEOTIDE SEQUENCE [LARGE SCALE GENOMIC DNA]</scope>
    <source>
        <strain evidence="1">BV-YZ2020</strain>
    </source>
</reference>
<gene>
    <name evidence="1" type="ORF">L6164_000315</name>
</gene>
<dbReference type="EMBL" id="CM039426">
    <property type="protein sequence ID" value="KAI4356282.1"/>
    <property type="molecule type" value="Genomic_DNA"/>
</dbReference>
<comment type="caution">
    <text evidence="1">The sequence shown here is derived from an EMBL/GenBank/DDBJ whole genome shotgun (WGS) entry which is preliminary data.</text>
</comment>